<name>A0AAW0BI51_9AGAR</name>
<sequence>GEVQFYFRAEIDEEVQAFALIDRYSDPDPEFYEDSYGTVWSCQPGGGVHLSVIPAKWILAVVALVPHDLAPGASLRFLPGRYFLVEQPGQDVIRMGEFREADDPLDEEYN</sequence>
<reference evidence="1 2" key="1">
    <citation type="journal article" date="2024" name="J Genomics">
        <title>Draft genome sequencing and assembly of Favolaschia claudopus CIRM-BRFM 2984 isolated from oak limbs.</title>
        <authorList>
            <person name="Navarro D."/>
            <person name="Drula E."/>
            <person name="Chaduli D."/>
            <person name="Cazenave R."/>
            <person name="Ahrendt S."/>
            <person name="Wang J."/>
            <person name="Lipzen A."/>
            <person name="Daum C."/>
            <person name="Barry K."/>
            <person name="Grigoriev I.V."/>
            <person name="Favel A."/>
            <person name="Rosso M.N."/>
            <person name="Martin F."/>
        </authorList>
    </citation>
    <scope>NUCLEOTIDE SEQUENCE [LARGE SCALE GENOMIC DNA]</scope>
    <source>
        <strain evidence="1 2">CIRM-BRFM 2984</strain>
    </source>
</reference>
<gene>
    <name evidence="1" type="ORF">R3P38DRAFT_2529583</name>
</gene>
<dbReference type="EMBL" id="JAWWNJ010000033">
    <property type="protein sequence ID" value="KAK7025853.1"/>
    <property type="molecule type" value="Genomic_DNA"/>
</dbReference>
<feature type="non-terminal residue" evidence="1">
    <location>
        <position position="1"/>
    </location>
</feature>
<evidence type="ECO:0000313" key="2">
    <source>
        <dbReference type="Proteomes" id="UP001362999"/>
    </source>
</evidence>
<evidence type="ECO:0000313" key="1">
    <source>
        <dbReference type="EMBL" id="KAK7025853.1"/>
    </source>
</evidence>
<organism evidence="1 2">
    <name type="scientific">Favolaschia claudopus</name>
    <dbReference type="NCBI Taxonomy" id="2862362"/>
    <lineage>
        <taxon>Eukaryota</taxon>
        <taxon>Fungi</taxon>
        <taxon>Dikarya</taxon>
        <taxon>Basidiomycota</taxon>
        <taxon>Agaricomycotina</taxon>
        <taxon>Agaricomycetes</taxon>
        <taxon>Agaricomycetidae</taxon>
        <taxon>Agaricales</taxon>
        <taxon>Marasmiineae</taxon>
        <taxon>Mycenaceae</taxon>
        <taxon>Favolaschia</taxon>
    </lineage>
</organism>
<protein>
    <submittedName>
        <fullName evidence="1">Uncharacterized protein</fullName>
    </submittedName>
</protein>
<dbReference type="Proteomes" id="UP001362999">
    <property type="component" value="Unassembled WGS sequence"/>
</dbReference>
<comment type="caution">
    <text evidence="1">The sequence shown here is derived from an EMBL/GenBank/DDBJ whole genome shotgun (WGS) entry which is preliminary data.</text>
</comment>
<accession>A0AAW0BI51</accession>
<keyword evidence="2" id="KW-1185">Reference proteome</keyword>
<dbReference type="AlphaFoldDB" id="A0AAW0BI51"/>
<proteinExistence type="predicted"/>